<sequence length="119" mass="13435">MRRASVQEIMERVCTPLVPKGQKGKPPRIVEVPENVTVVEKLRKSSRSQAGMDRHLSSAFFRRDRSTTVQNRRRPGADGALGERKPRDPERRSIPTHDRWRDEHGIASTAQVPITGGCI</sequence>
<keyword evidence="3" id="KW-1185">Reference proteome</keyword>
<evidence type="ECO:0000256" key="1">
    <source>
        <dbReference type="SAM" id="MobiDB-lite"/>
    </source>
</evidence>
<feature type="compositionally biased region" description="Basic and acidic residues" evidence="1">
    <location>
        <begin position="52"/>
        <end position="66"/>
    </location>
</feature>
<protein>
    <submittedName>
        <fullName evidence="2">Uncharacterized protein</fullName>
    </submittedName>
</protein>
<organism evidence="2 3">
    <name type="scientific">Ancylostoma caninum</name>
    <name type="common">Dog hookworm</name>
    <dbReference type="NCBI Taxonomy" id="29170"/>
    <lineage>
        <taxon>Eukaryota</taxon>
        <taxon>Metazoa</taxon>
        <taxon>Ecdysozoa</taxon>
        <taxon>Nematoda</taxon>
        <taxon>Chromadorea</taxon>
        <taxon>Rhabditida</taxon>
        <taxon>Rhabditina</taxon>
        <taxon>Rhabditomorpha</taxon>
        <taxon>Strongyloidea</taxon>
        <taxon>Ancylostomatidae</taxon>
        <taxon>Ancylostomatinae</taxon>
        <taxon>Ancylostoma</taxon>
    </lineage>
</organism>
<evidence type="ECO:0000313" key="2">
    <source>
        <dbReference type="EMBL" id="RCN32011.1"/>
    </source>
</evidence>
<dbReference type="AlphaFoldDB" id="A0A368FIF9"/>
<feature type="region of interest" description="Disordered" evidence="1">
    <location>
        <begin position="43"/>
        <end position="119"/>
    </location>
</feature>
<feature type="compositionally biased region" description="Basic and acidic residues" evidence="1">
    <location>
        <begin position="81"/>
        <end position="105"/>
    </location>
</feature>
<comment type="caution">
    <text evidence="2">The sequence shown here is derived from an EMBL/GenBank/DDBJ whole genome shotgun (WGS) entry which is preliminary data.</text>
</comment>
<name>A0A368FIF9_ANCCA</name>
<proteinExistence type="predicted"/>
<dbReference type="OrthoDB" id="5846711at2759"/>
<dbReference type="STRING" id="29170.A0A368FIF9"/>
<accession>A0A368FIF9</accession>
<reference evidence="2 3" key="1">
    <citation type="submission" date="2014-10" db="EMBL/GenBank/DDBJ databases">
        <title>Draft genome of the hookworm Ancylostoma caninum.</title>
        <authorList>
            <person name="Mitreva M."/>
        </authorList>
    </citation>
    <scope>NUCLEOTIDE SEQUENCE [LARGE SCALE GENOMIC DNA]</scope>
    <source>
        <strain evidence="2 3">Baltimore</strain>
    </source>
</reference>
<dbReference type="Proteomes" id="UP000252519">
    <property type="component" value="Unassembled WGS sequence"/>
</dbReference>
<evidence type="ECO:0000313" key="3">
    <source>
        <dbReference type="Proteomes" id="UP000252519"/>
    </source>
</evidence>
<dbReference type="EMBL" id="JOJR01001176">
    <property type="protein sequence ID" value="RCN32011.1"/>
    <property type="molecule type" value="Genomic_DNA"/>
</dbReference>
<gene>
    <name evidence="2" type="ORF">ANCCAN_22193</name>
</gene>